<organism evidence="5 6">
    <name type="scientific">Vagococcus intermedius</name>
    <dbReference type="NCBI Taxonomy" id="2991418"/>
    <lineage>
        <taxon>Bacteria</taxon>
        <taxon>Bacillati</taxon>
        <taxon>Bacillota</taxon>
        <taxon>Bacilli</taxon>
        <taxon>Lactobacillales</taxon>
        <taxon>Enterococcaceae</taxon>
        <taxon>Vagococcus</taxon>
    </lineage>
</organism>
<dbReference type="SUPFAM" id="SSF55008">
    <property type="entry name" value="HMA, heavy metal-associated domain"/>
    <property type="match status" value="1"/>
</dbReference>
<dbReference type="PROSITE" id="PS50846">
    <property type="entry name" value="HMA_2"/>
    <property type="match status" value="1"/>
</dbReference>
<dbReference type="NCBIfam" id="NF033794">
    <property type="entry name" value="chaper_CopZ_Eh"/>
    <property type="match status" value="1"/>
</dbReference>
<proteinExistence type="predicted"/>
<dbReference type="AlphaFoldDB" id="A0AAF0CTF2"/>
<accession>A0AAF0CTF2</accession>
<dbReference type="Proteomes" id="UP001179647">
    <property type="component" value="Chromosome"/>
</dbReference>
<dbReference type="InterPro" id="IPR036163">
    <property type="entry name" value="HMA_dom_sf"/>
</dbReference>
<reference evidence="5" key="1">
    <citation type="submission" date="2022-10" db="EMBL/GenBank/DDBJ databases">
        <title>Vagococcus sp. isolated from poultry meat.</title>
        <authorList>
            <person name="Johansson P."/>
            <person name="Bjorkroth J."/>
        </authorList>
    </citation>
    <scope>NUCLEOTIDE SEQUENCE</scope>
    <source>
        <strain evidence="5">STAA11</strain>
    </source>
</reference>
<dbReference type="InterPro" id="IPR006122">
    <property type="entry name" value="HMA_Cu_ion-bd"/>
</dbReference>
<dbReference type="RefSeq" id="WP_275468404.1">
    <property type="nucleotide sequence ID" value="NZ_CP110232.1"/>
</dbReference>
<dbReference type="CDD" id="cd00371">
    <property type="entry name" value="HMA"/>
    <property type="match status" value="1"/>
</dbReference>
<evidence type="ECO:0000313" key="6">
    <source>
        <dbReference type="Proteomes" id="UP001179647"/>
    </source>
</evidence>
<dbReference type="Gene3D" id="3.30.70.100">
    <property type="match status" value="1"/>
</dbReference>
<dbReference type="PANTHER" id="PTHR46594:SF4">
    <property type="entry name" value="P-TYPE CATION-TRANSPORTING ATPASE"/>
    <property type="match status" value="1"/>
</dbReference>
<feature type="domain" description="HMA" evidence="4">
    <location>
        <begin position="1"/>
        <end position="67"/>
    </location>
</feature>
<dbReference type="InterPro" id="IPR017969">
    <property type="entry name" value="Heavy-metal-associated_CS"/>
</dbReference>
<keyword evidence="3" id="KW-0186">Copper</keyword>
<dbReference type="PANTHER" id="PTHR46594">
    <property type="entry name" value="P-TYPE CATION-TRANSPORTING ATPASE"/>
    <property type="match status" value="1"/>
</dbReference>
<dbReference type="PROSITE" id="PS01047">
    <property type="entry name" value="HMA_1"/>
    <property type="match status" value="1"/>
</dbReference>
<evidence type="ECO:0000259" key="4">
    <source>
        <dbReference type="PROSITE" id="PS50846"/>
    </source>
</evidence>
<dbReference type="GO" id="GO:0005507">
    <property type="term" value="F:copper ion binding"/>
    <property type="evidence" value="ECO:0007669"/>
    <property type="project" value="InterPro"/>
</dbReference>
<name>A0AAF0CTF2_9ENTE</name>
<protein>
    <recommendedName>
        <fullName evidence="1">Copper chaperone CopZ</fullName>
    </recommendedName>
</protein>
<gene>
    <name evidence="5" type="primary">copZ</name>
    <name evidence="5" type="ORF">OL234_06335</name>
</gene>
<evidence type="ECO:0000256" key="3">
    <source>
        <dbReference type="ARBA" id="ARBA00023008"/>
    </source>
</evidence>
<evidence type="ECO:0000256" key="1">
    <source>
        <dbReference type="ARBA" id="ARBA00015313"/>
    </source>
</evidence>
<dbReference type="InterPro" id="IPR006121">
    <property type="entry name" value="HMA_dom"/>
</dbReference>
<dbReference type="Pfam" id="PF00403">
    <property type="entry name" value="HMA"/>
    <property type="match status" value="1"/>
</dbReference>
<sequence length="69" mass="7409">MKKELLITGMSCQHCVASIEKTVGELAGVTKIKINLKKGKAKVKFDDSQQSLTAITSAIEGLGFQTEVI</sequence>
<dbReference type="NCBIfam" id="TIGR00003">
    <property type="entry name" value="copper ion binding protein"/>
    <property type="match status" value="1"/>
</dbReference>
<evidence type="ECO:0000256" key="2">
    <source>
        <dbReference type="ARBA" id="ARBA00022723"/>
    </source>
</evidence>
<keyword evidence="6" id="KW-1185">Reference proteome</keyword>
<keyword evidence="2" id="KW-0479">Metal-binding</keyword>
<dbReference type="PRINTS" id="PR00942">
    <property type="entry name" value="CUATPASEI"/>
</dbReference>
<evidence type="ECO:0000313" key="5">
    <source>
        <dbReference type="EMBL" id="WEG72603.1"/>
    </source>
</evidence>
<dbReference type="FunFam" id="3.30.70.100:FF:000001">
    <property type="entry name" value="ATPase copper transporting beta"/>
    <property type="match status" value="1"/>
</dbReference>
<dbReference type="EMBL" id="CP110232">
    <property type="protein sequence ID" value="WEG72603.1"/>
    <property type="molecule type" value="Genomic_DNA"/>
</dbReference>
<dbReference type="KEGG" id="vie:OL234_06335"/>